<protein>
    <submittedName>
        <fullName evidence="3">Uncharacterized protein</fullName>
    </submittedName>
</protein>
<evidence type="ECO:0000313" key="3">
    <source>
        <dbReference type="WBParaSite" id="PSAMB.scaffold275size59647.g4170.t1"/>
    </source>
</evidence>
<dbReference type="Proteomes" id="UP000887566">
    <property type="component" value="Unplaced"/>
</dbReference>
<feature type="compositionally biased region" description="Low complexity" evidence="1">
    <location>
        <begin position="61"/>
        <end position="70"/>
    </location>
</feature>
<keyword evidence="2" id="KW-1185">Reference proteome</keyword>
<feature type="region of interest" description="Disordered" evidence="1">
    <location>
        <begin position="61"/>
        <end position="81"/>
    </location>
</feature>
<accession>A0A914VXC9</accession>
<evidence type="ECO:0000313" key="2">
    <source>
        <dbReference type="Proteomes" id="UP000887566"/>
    </source>
</evidence>
<dbReference type="WBParaSite" id="PSAMB.scaffold275size59647.g4170.t1">
    <property type="protein sequence ID" value="PSAMB.scaffold275size59647.g4170.t1"/>
    <property type="gene ID" value="PSAMB.scaffold275size59647.g4170"/>
</dbReference>
<name>A0A914VXC9_9BILA</name>
<dbReference type="AlphaFoldDB" id="A0A914VXC9"/>
<sequence length="81" mass="8282">MFGAKRSPHACRAYRGSIGKSAAPTNRRAQLTVDGVGCGETRPLQVVVCICAGTKKEARSAVRAAPADASTNATVPAANGR</sequence>
<proteinExistence type="predicted"/>
<organism evidence="2 3">
    <name type="scientific">Plectus sambesii</name>
    <dbReference type="NCBI Taxonomy" id="2011161"/>
    <lineage>
        <taxon>Eukaryota</taxon>
        <taxon>Metazoa</taxon>
        <taxon>Ecdysozoa</taxon>
        <taxon>Nematoda</taxon>
        <taxon>Chromadorea</taxon>
        <taxon>Plectida</taxon>
        <taxon>Plectina</taxon>
        <taxon>Plectoidea</taxon>
        <taxon>Plectidae</taxon>
        <taxon>Plectus</taxon>
    </lineage>
</organism>
<reference evidence="3" key="1">
    <citation type="submission" date="2022-11" db="UniProtKB">
        <authorList>
            <consortium name="WormBaseParasite"/>
        </authorList>
    </citation>
    <scope>IDENTIFICATION</scope>
</reference>
<evidence type="ECO:0000256" key="1">
    <source>
        <dbReference type="SAM" id="MobiDB-lite"/>
    </source>
</evidence>